<evidence type="ECO:0000313" key="5">
    <source>
        <dbReference type="EMBL" id="HIR55420.1"/>
    </source>
</evidence>
<dbReference type="PROSITE" id="PS00211">
    <property type="entry name" value="ABC_TRANSPORTER_1"/>
    <property type="match status" value="2"/>
</dbReference>
<feature type="domain" description="ABC transporter" evidence="4">
    <location>
        <begin position="4"/>
        <end position="227"/>
    </location>
</feature>
<dbReference type="InterPro" id="IPR027417">
    <property type="entry name" value="P-loop_NTPase"/>
</dbReference>
<dbReference type="CDD" id="cd03221">
    <property type="entry name" value="ABCF_EF-3"/>
    <property type="match status" value="2"/>
</dbReference>
<dbReference type="SUPFAM" id="SSF52540">
    <property type="entry name" value="P-loop containing nucleoside triphosphate hydrolases"/>
    <property type="match status" value="2"/>
</dbReference>
<dbReference type="InterPro" id="IPR003439">
    <property type="entry name" value="ABC_transporter-like_ATP-bd"/>
</dbReference>
<comment type="caution">
    <text evidence="5">The sequence shown here is derived from an EMBL/GenBank/DDBJ whole genome shotgun (WGS) entry which is preliminary data.</text>
</comment>
<dbReference type="InterPro" id="IPR051309">
    <property type="entry name" value="ABCF_ATPase"/>
</dbReference>
<evidence type="ECO:0000313" key="6">
    <source>
        <dbReference type="Proteomes" id="UP000824238"/>
    </source>
</evidence>
<organism evidence="5 6">
    <name type="scientific">Candidatus Scatomorpha intestinigallinarum</name>
    <dbReference type="NCBI Taxonomy" id="2840923"/>
    <lineage>
        <taxon>Bacteria</taxon>
        <taxon>Bacillati</taxon>
        <taxon>Bacillota</taxon>
        <taxon>Clostridia</taxon>
        <taxon>Eubacteriales</taxon>
        <taxon>Candidatus Scatomorpha</taxon>
    </lineage>
</organism>
<evidence type="ECO:0000256" key="1">
    <source>
        <dbReference type="ARBA" id="ARBA00022741"/>
    </source>
</evidence>
<dbReference type="AlphaFoldDB" id="A0A9D1IZS4"/>
<dbReference type="EMBL" id="DVHH01000178">
    <property type="protein sequence ID" value="HIR55420.1"/>
    <property type="molecule type" value="Genomic_DNA"/>
</dbReference>
<dbReference type="Pfam" id="PF00005">
    <property type="entry name" value="ABC_tran"/>
    <property type="match status" value="2"/>
</dbReference>
<keyword evidence="2 5" id="KW-0067">ATP-binding</keyword>
<reference evidence="5" key="1">
    <citation type="submission" date="2020-10" db="EMBL/GenBank/DDBJ databases">
        <authorList>
            <person name="Gilroy R."/>
        </authorList>
    </citation>
    <scope>NUCLEOTIDE SEQUENCE</scope>
    <source>
        <strain evidence="5">ChiGjej3B3-7149</strain>
    </source>
</reference>
<dbReference type="InterPro" id="IPR017871">
    <property type="entry name" value="ABC_transporter-like_CS"/>
</dbReference>
<dbReference type="PROSITE" id="PS50893">
    <property type="entry name" value="ABC_TRANSPORTER_2"/>
    <property type="match status" value="2"/>
</dbReference>
<dbReference type="SMART" id="SM00382">
    <property type="entry name" value="AAA"/>
    <property type="match status" value="2"/>
</dbReference>
<name>A0A9D1IZS4_9FIRM</name>
<feature type="coiled-coil region" evidence="3">
    <location>
        <begin position="230"/>
        <end position="257"/>
    </location>
</feature>
<accession>A0A9D1IZS4</accession>
<dbReference type="PANTHER" id="PTHR42855:SF1">
    <property type="entry name" value="ABC TRANSPORTER DOMAIN-CONTAINING PROTEIN"/>
    <property type="match status" value="1"/>
</dbReference>
<sequence>MLTIDKLSILRREQLRDILKDFSLQLGPGDKAVLIGEEGNGKSTLLKLIHDPDSVEGYAEWSGSVSPGGRTGYLPQEPGARRLSEPARLLFERSPGFAALTPRQRHALAAELGLDAAMFASERPLRSFSGGERVKLQLAVLAAEEPELYLLDEPSNDLDLESLEWLEDFILSRREPVLFVSHDETLIERTANVVVHLELLRRKTLPRATVARLPYRDYVEARSRGLARQEQAARKEREEFDKRLERYRQIRQKVESAQNKVSRQDPHGGRLLKKKMHSVQSMGRRFDKERESLTALPETEEAIFLSFPGEASIPNGKRVLELSLPALDAGGRVLSRDIELRVTGPERIGIVGRNGAGKTTLLRRIAAELLERRDIRAAYMPQELGERLDRRENPVELLNRSGSRAEEAKIRAMLGSLRYTSAEMEQPCAELSGGQRAKLLLASMALEGADVLILDEPTRNLSPLSGPVVRELLRSFRGTIISVSHDRKYLAEVCTRVYELREDGLAEV</sequence>
<feature type="domain" description="ABC transporter" evidence="4">
    <location>
        <begin position="317"/>
        <end position="508"/>
    </location>
</feature>
<evidence type="ECO:0000259" key="4">
    <source>
        <dbReference type="PROSITE" id="PS50893"/>
    </source>
</evidence>
<keyword evidence="3" id="KW-0175">Coiled coil</keyword>
<dbReference type="InterPro" id="IPR003593">
    <property type="entry name" value="AAA+_ATPase"/>
</dbReference>
<dbReference type="GO" id="GO:0016887">
    <property type="term" value="F:ATP hydrolysis activity"/>
    <property type="evidence" value="ECO:0007669"/>
    <property type="project" value="InterPro"/>
</dbReference>
<proteinExistence type="predicted"/>
<reference evidence="5" key="2">
    <citation type="journal article" date="2021" name="PeerJ">
        <title>Extensive microbial diversity within the chicken gut microbiome revealed by metagenomics and culture.</title>
        <authorList>
            <person name="Gilroy R."/>
            <person name="Ravi A."/>
            <person name="Getino M."/>
            <person name="Pursley I."/>
            <person name="Horton D.L."/>
            <person name="Alikhan N.F."/>
            <person name="Baker D."/>
            <person name="Gharbi K."/>
            <person name="Hall N."/>
            <person name="Watson M."/>
            <person name="Adriaenssens E.M."/>
            <person name="Foster-Nyarko E."/>
            <person name="Jarju S."/>
            <person name="Secka A."/>
            <person name="Antonio M."/>
            <person name="Oren A."/>
            <person name="Chaudhuri R.R."/>
            <person name="La Ragione R."/>
            <person name="Hildebrand F."/>
            <person name="Pallen M.J."/>
        </authorList>
    </citation>
    <scope>NUCLEOTIDE SEQUENCE</scope>
    <source>
        <strain evidence="5">ChiGjej3B3-7149</strain>
    </source>
</reference>
<dbReference type="GO" id="GO:0005524">
    <property type="term" value="F:ATP binding"/>
    <property type="evidence" value="ECO:0007669"/>
    <property type="project" value="UniProtKB-KW"/>
</dbReference>
<evidence type="ECO:0000256" key="3">
    <source>
        <dbReference type="SAM" id="Coils"/>
    </source>
</evidence>
<dbReference type="PANTHER" id="PTHR42855">
    <property type="entry name" value="ABC TRANSPORTER ATP-BINDING SUBUNIT"/>
    <property type="match status" value="1"/>
</dbReference>
<dbReference type="Gene3D" id="3.40.50.300">
    <property type="entry name" value="P-loop containing nucleotide triphosphate hydrolases"/>
    <property type="match status" value="2"/>
</dbReference>
<gene>
    <name evidence="5" type="ORF">IAD36_07505</name>
</gene>
<protein>
    <submittedName>
        <fullName evidence="5">ABC-F family ATP-binding cassette domain-containing protein</fullName>
    </submittedName>
</protein>
<evidence type="ECO:0000256" key="2">
    <source>
        <dbReference type="ARBA" id="ARBA00022840"/>
    </source>
</evidence>
<dbReference type="Proteomes" id="UP000824238">
    <property type="component" value="Unassembled WGS sequence"/>
</dbReference>
<keyword evidence="1" id="KW-0547">Nucleotide-binding</keyword>